<dbReference type="SUPFAM" id="SSF51735">
    <property type="entry name" value="NAD(P)-binding Rossmann-fold domains"/>
    <property type="match status" value="1"/>
</dbReference>
<accession>A0AAW5P7R8</accession>
<protein>
    <submittedName>
        <fullName evidence="2">UDP-glucose 4-epimerase</fullName>
        <ecNumber evidence="2">5.1.3.2</ecNumber>
    </submittedName>
</protein>
<dbReference type="Proteomes" id="UP001155110">
    <property type="component" value="Unassembled WGS sequence"/>
</dbReference>
<comment type="caution">
    <text evidence="2">The sequence shown here is derived from an EMBL/GenBank/DDBJ whole genome shotgun (WGS) entry which is preliminary data.</text>
</comment>
<dbReference type="PRINTS" id="PR01713">
    <property type="entry name" value="NUCEPIMERASE"/>
</dbReference>
<dbReference type="PANTHER" id="PTHR43245:SF13">
    <property type="entry name" value="UDP-D-APIOSE_UDP-D-XYLOSE SYNTHASE 2"/>
    <property type="match status" value="1"/>
</dbReference>
<feature type="domain" description="NAD-dependent epimerase/dehydratase" evidence="1">
    <location>
        <begin position="7"/>
        <end position="201"/>
    </location>
</feature>
<dbReference type="Pfam" id="PF01370">
    <property type="entry name" value="Epimerase"/>
    <property type="match status" value="1"/>
</dbReference>
<dbReference type="AlphaFoldDB" id="A0AAW5P7R8"/>
<evidence type="ECO:0000259" key="1">
    <source>
        <dbReference type="Pfam" id="PF01370"/>
    </source>
</evidence>
<dbReference type="EC" id="5.1.3.2" evidence="2"/>
<evidence type="ECO:0000313" key="3">
    <source>
        <dbReference type="Proteomes" id="UP001155110"/>
    </source>
</evidence>
<name>A0AAW5P7R8_9BACT</name>
<reference evidence="2" key="1">
    <citation type="submission" date="2022-08" db="EMBL/GenBank/DDBJ databases">
        <title>Genomic Encyclopedia of Type Strains, Phase V (KMG-V): Genome sequencing to study the core and pangenomes of soil and plant-associated prokaryotes.</title>
        <authorList>
            <person name="Whitman W."/>
        </authorList>
    </citation>
    <scope>NUCLEOTIDE SEQUENCE</scope>
    <source>
        <strain evidence="2">SP3002</strain>
    </source>
</reference>
<proteinExistence type="predicted"/>
<dbReference type="EMBL" id="JANTZM010000008">
    <property type="protein sequence ID" value="MCS4157985.1"/>
    <property type="molecule type" value="Genomic_DNA"/>
</dbReference>
<dbReference type="InterPro" id="IPR050177">
    <property type="entry name" value="Lipid_A_modif_metabolic_enz"/>
</dbReference>
<gene>
    <name evidence="2" type="ORF">GGP99_001952</name>
</gene>
<dbReference type="InterPro" id="IPR001509">
    <property type="entry name" value="Epimerase_deHydtase"/>
</dbReference>
<dbReference type="PANTHER" id="PTHR43245">
    <property type="entry name" value="BIFUNCTIONAL POLYMYXIN RESISTANCE PROTEIN ARNA"/>
    <property type="match status" value="1"/>
</dbReference>
<evidence type="ECO:0000313" key="2">
    <source>
        <dbReference type="EMBL" id="MCS4157985.1"/>
    </source>
</evidence>
<organism evidence="2 3">
    <name type="scientific">Salinibacter ruber</name>
    <dbReference type="NCBI Taxonomy" id="146919"/>
    <lineage>
        <taxon>Bacteria</taxon>
        <taxon>Pseudomonadati</taxon>
        <taxon>Rhodothermota</taxon>
        <taxon>Rhodothermia</taxon>
        <taxon>Rhodothermales</taxon>
        <taxon>Salinibacteraceae</taxon>
        <taxon>Salinibacter</taxon>
    </lineage>
</organism>
<dbReference type="GO" id="GO:0003978">
    <property type="term" value="F:UDP-glucose 4-epimerase activity"/>
    <property type="evidence" value="ECO:0007669"/>
    <property type="project" value="UniProtKB-EC"/>
</dbReference>
<keyword evidence="2" id="KW-0413">Isomerase</keyword>
<dbReference type="InterPro" id="IPR036291">
    <property type="entry name" value="NAD(P)-bd_dom_sf"/>
</dbReference>
<dbReference type="Gene3D" id="3.90.25.10">
    <property type="entry name" value="UDP-galactose 4-epimerase, domain 1"/>
    <property type="match status" value="1"/>
</dbReference>
<sequence length="273" mass="29817">MEDVSDEIMFVEGDVRDRALMMELCEGVDFVFHQAALPSVPRSIDKPWAANSHNVNGTLSVFLAARNAGVERIVFAASSSVYGSTDALPKEESMCARPRSPYAVSKHVGELYGAVFSNVYDIEAVGLRYFNVFGPRQDPASDYAAVIPKFIDLFFQGEPPVIYGDGEQTRDFTYVENVVQANRKAALASSDDVSGEIFNVGCGERITVNRLARELKSVTGANVDPVHGEPRPGDVRHSQAEISKAKSAFGYEPTVALKDGLRRTVAWFEQGVS</sequence>
<dbReference type="Gene3D" id="3.40.50.720">
    <property type="entry name" value="NAD(P)-binding Rossmann-like Domain"/>
    <property type="match status" value="1"/>
</dbReference>